<dbReference type="AlphaFoldDB" id="A0A9P6NAH8"/>
<name>A0A9P6NAH8_9BASI</name>
<proteinExistence type="predicted"/>
<dbReference type="OrthoDB" id="2717295at2759"/>
<dbReference type="Proteomes" id="UP000886653">
    <property type="component" value="Unassembled WGS sequence"/>
</dbReference>
<keyword evidence="2" id="KW-1185">Reference proteome</keyword>
<accession>A0A9P6NAH8</accession>
<evidence type="ECO:0000313" key="2">
    <source>
        <dbReference type="Proteomes" id="UP000886653"/>
    </source>
</evidence>
<organism evidence="1 2">
    <name type="scientific">Cronartium quercuum f. sp. fusiforme G11</name>
    <dbReference type="NCBI Taxonomy" id="708437"/>
    <lineage>
        <taxon>Eukaryota</taxon>
        <taxon>Fungi</taxon>
        <taxon>Dikarya</taxon>
        <taxon>Basidiomycota</taxon>
        <taxon>Pucciniomycotina</taxon>
        <taxon>Pucciniomycetes</taxon>
        <taxon>Pucciniales</taxon>
        <taxon>Coleosporiaceae</taxon>
        <taxon>Cronartium</taxon>
    </lineage>
</organism>
<dbReference type="PANTHER" id="PTHR33481:SF1">
    <property type="entry name" value="ENDONUCLEASE_EXONUCLEASE_PHOSPHATASE DOMAIN-CONTAINING PROTEIN-RELATED"/>
    <property type="match status" value="1"/>
</dbReference>
<protein>
    <submittedName>
        <fullName evidence="1">Uncharacterized protein</fullName>
    </submittedName>
</protein>
<dbReference type="PANTHER" id="PTHR33481">
    <property type="entry name" value="REVERSE TRANSCRIPTASE"/>
    <property type="match status" value="1"/>
</dbReference>
<evidence type="ECO:0000313" key="1">
    <source>
        <dbReference type="EMBL" id="KAG0140285.1"/>
    </source>
</evidence>
<reference evidence="1" key="1">
    <citation type="submission" date="2013-11" db="EMBL/GenBank/DDBJ databases">
        <title>Genome sequence of the fusiform rust pathogen reveals effectors for host alternation and coevolution with pine.</title>
        <authorList>
            <consortium name="DOE Joint Genome Institute"/>
            <person name="Smith K."/>
            <person name="Pendleton A."/>
            <person name="Kubisiak T."/>
            <person name="Anderson C."/>
            <person name="Salamov A."/>
            <person name="Aerts A."/>
            <person name="Riley R."/>
            <person name="Clum A."/>
            <person name="Lindquist E."/>
            <person name="Ence D."/>
            <person name="Campbell M."/>
            <person name="Kronenberg Z."/>
            <person name="Feau N."/>
            <person name="Dhillon B."/>
            <person name="Hamelin R."/>
            <person name="Burleigh J."/>
            <person name="Smith J."/>
            <person name="Yandell M."/>
            <person name="Nelson C."/>
            <person name="Grigoriev I."/>
            <person name="Davis J."/>
        </authorList>
    </citation>
    <scope>NUCLEOTIDE SEQUENCE</scope>
    <source>
        <strain evidence="1">G11</strain>
    </source>
</reference>
<dbReference type="EMBL" id="MU167457">
    <property type="protein sequence ID" value="KAG0140285.1"/>
    <property type="molecule type" value="Genomic_DNA"/>
</dbReference>
<gene>
    <name evidence="1" type="ORF">CROQUDRAFT_53480</name>
</gene>
<comment type="caution">
    <text evidence="1">The sequence shown here is derived from an EMBL/GenBank/DDBJ whole genome shotgun (WGS) entry which is preliminary data.</text>
</comment>
<sequence>MKALGPDRIQNWIWSSTWDCVGKHILHLFMAVTILGHIPARWKTVLTLIILKLGKPNYTIAGAFRPIALLNPIGVELQQFLAVGRA</sequence>